<evidence type="ECO:0000256" key="1">
    <source>
        <dbReference type="ARBA" id="ARBA00001974"/>
    </source>
</evidence>
<dbReference type="SUPFAM" id="SSF51905">
    <property type="entry name" value="FAD/NAD(P)-binding domain"/>
    <property type="match status" value="1"/>
</dbReference>
<dbReference type="InterPro" id="IPR007867">
    <property type="entry name" value="GMC_OxRtase_C"/>
</dbReference>
<dbReference type="InterPro" id="IPR036188">
    <property type="entry name" value="FAD/NAD-bd_sf"/>
</dbReference>
<dbReference type="GO" id="GO:0016614">
    <property type="term" value="F:oxidoreductase activity, acting on CH-OH group of donors"/>
    <property type="evidence" value="ECO:0007669"/>
    <property type="project" value="InterPro"/>
</dbReference>
<feature type="domain" description="Glucose-methanol-choline oxidoreductase N-terminal" evidence="8">
    <location>
        <begin position="83"/>
        <end position="106"/>
    </location>
</feature>
<dbReference type="SUPFAM" id="SSF54373">
    <property type="entry name" value="FAD-linked reductases, C-terminal domain"/>
    <property type="match status" value="1"/>
</dbReference>
<evidence type="ECO:0000256" key="4">
    <source>
        <dbReference type="ARBA" id="ARBA00022827"/>
    </source>
</evidence>
<dbReference type="PANTHER" id="PTHR11552:SF147">
    <property type="entry name" value="CHOLINE DEHYDROGENASE, MITOCHONDRIAL"/>
    <property type="match status" value="1"/>
</dbReference>
<dbReference type="PROSITE" id="PS00623">
    <property type="entry name" value="GMC_OXRED_1"/>
    <property type="match status" value="1"/>
</dbReference>
<evidence type="ECO:0000256" key="3">
    <source>
        <dbReference type="ARBA" id="ARBA00022630"/>
    </source>
</evidence>
<dbReference type="Gene3D" id="3.50.50.60">
    <property type="entry name" value="FAD/NAD(P)-binding domain"/>
    <property type="match status" value="1"/>
</dbReference>
<dbReference type="GO" id="GO:0050660">
    <property type="term" value="F:flavin adenine dinucleotide binding"/>
    <property type="evidence" value="ECO:0007669"/>
    <property type="project" value="InterPro"/>
</dbReference>
<protein>
    <submittedName>
        <fullName evidence="9">Sorbosone dehydrogenase</fullName>
    </submittedName>
</protein>
<evidence type="ECO:0000259" key="8">
    <source>
        <dbReference type="PROSITE" id="PS00623"/>
    </source>
</evidence>
<evidence type="ECO:0000313" key="9">
    <source>
        <dbReference type="EMBL" id="OXI43828.1"/>
    </source>
</evidence>
<reference evidence="10" key="1">
    <citation type="submission" date="2017-06" db="EMBL/GenBank/DDBJ databases">
        <authorList>
            <person name="LiPuma J."/>
            <person name="Spilker T."/>
        </authorList>
    </citation>
    <scope>NUCLEOTIDE SEQUENCE [LARGE SCALE GENOMIC DNA]</scope>
    <source>
        <strain evidence="10">AU17325</strain>
    </source>
</reference>
<reference evidence="9 10" key="2">
    <citation type="submission" date="2017-08" db="EMBL/GenBank/DDBJ databases">
        <title>WGS of novel Burkholderia cepaca complex species.</title>
        <authorList>
            <person name="Lipuma J."/>
            <person name="Spilker T."/>
        </authorList>
    </citation>
    <scope>NUCLEOTIDE SEQUENCE [LARGE SCALE GENOMIC DNA]</scope>
    <source>
        <strain evidence="9 10">AU17325</strain>
    </source>
</reference>
<feature type="binding site" evidence="6">
    <location>
        <position position="222"/>
    </location>
    <ligand>
        <name>FAD</name>
        <dbReference type="ChEBI" id="CHEBI:57692"/>
    </ligand>
</feature>
<dbReference type="PANTHER" id="PTHR11552">
    <property type="entry name" value="GLUCOSE-METHANOL-CHOLINE GMC OXIDOREDUCTASE"/>
    <property type="match status" value="1"/>
</dbReference>
<dbReference type="AlphaFoldDB" id="A0A228IN74"/>
<gene>
    <name evidence="9" type="ORF">CFB84_20030</name>
</gene>
<comment type="cofactor">
    <cofactor evidence="1 6">
        <name>FAD</name>
        <dbReference type="ChEBI" id="CHEBI:57692"/>
    </cofactor>
</comment>
<dbReference type="Pfam" id="PF00732">
    <property type="entry name" value="GMC_oxred_N"/>
    <property type="match status" value="1"/>
</dbReference>
<accession>A0A228IN74</accession>
<name>A0A228IN74_9BURK</name>
<keyword evidence="5" id="KW-0520">NAD</keyword>
<dbReference type="EMBL" id="NKFA01000007">
    <property type="protein sequence ID" value="OXI43828.1"/>
    <property type="molecule type" value="Genomic_DNA"/>
</dbReference>
<evidence type="ECO:0000256" key="2">
    <source>
        <dbReference type="ARBA" id="ARBA00010790"/>
    </source>
</evidence>
<evidence type="ECO:0000256" key="5">
    <source>
        <dbReference type="ARBA" id="ARBA00023027"/>
    </source>
</evidence>
<dbReference type="InterPro" id="IPR012132">
    <property type="entry name" value="GMC_OxRdtase"/>
</dbReference>
<sequence>MRKNHFDFIVVGGGSSGCITAGRLVSEFGAKVLLLESGLPDSSPLFRMPAGFIKFLKGSKHLTFHETAPQQALNGRRPVLPTGRVLGGGSTVNAQVYIRGQVEDYDDWVNAADGDVSWSYSHLLPYFTAMEGNERLNSKFHGVDGPLKVSDHLHRTPLSNAFVAAAQGWGLNFTADFNAASQNGVGYIQLTTRRGRRCSAVDAYLRPVLSDEKLTLYTGATVQKILIENGKAVGVEYSVGGNKATAYADGEVVLCAGALATPQIMMLNGIGAAAELETHGIKAILDLPGVGKNLQDHHEVPVVASTHDRMGYFNEDKGLRMLVNGLQYLLFNSGPVTSNGVESCAFFDPDGRARPTIQMFCVPSIYLDSDVSDLNGTFGVTLNSCILRPRARGTVSLCSDRLSDLPIVDPRYLSDPEDMRLSIAGIRAAREILRQSPLKGLVEKELLPGSNVTGDSALAMHCKRTVKTDYHPAGTCKMGKDSDLGAVLDSELRVRGIEKLRVFDASMMPNLISGNCNATVMAVAYKATDMMMGRKPLAPVDLGINVRDTTVTESARAAM</sequence>
<dbReference type="Pfam" id="PF05199">
    <property type="entry name" value="GMC_oxred_C"/>
    <property type="match status" value="1"/>
</dbReference>
<dbReference type="OrthoDB" id="9785276at2"/>
<proteinExistence type="inferred from homology"/>
<comment type="similarity">
    <text evidence="2 7">Belongs to the GMC oxidoreductase family.</text>
</comment>
<organism evidence="9 10">
    <name type="scientific">Burkholderia aenigmatica</name>
    <dbReference type="NCBI Taxonomy" id="2015348"/>
    <lineage>
        <taxon>Bacteria</taxon>
        <taxon>Pseudomonadati</taxon>
        <taxon>Pseudomonadota</taxon>
        <taxon>Betaproteobacteria</taxon>
        <taxon>Burkholderiales</taxon>
        <taxon>Burkholderiaceae</taxon>
        <taxon>Burkholderia</taxon>
        <taxon>Burkholderia cepacia complex</taxon>
    </lineage>
</organism>
<keyword evidence="4 6" id="KW-0274">FAD</keyword>
<keyword evidence="3 7" id="KW-0285">Flavoprotein</keyword>
<dbReference type="Proteomes" id="UP000214600">
    <property type="component" value="Unassembled WGS sequence"/>
</dbReference>
<feature type="binding site" evidence="6">
    <location>
        <position position="85"/>
    </location>
    <ligand>
        <name>FAD</name>
        <dbReference type="ChEBI" id="CHEBI:57692"/>
    </ligand>
</feature>
<evidence type="ECO:0000256" key="6">
    <source>
        <dbReference type="PIRSR" id="PIRSR000137-2"/>
    </source>
</evidence>
<evidence type="ECO:0000256" key="7">
    <source>
        <dbReference type="RuleBase" id="RU003968"/>
    </source>
</evidence>
<feature type="binding site" evidence="6">
    <location>
        <begin position="93"/>
        <end position="96"/>
    </location>
    <ligand>
        <name>FAD</name>
        <dbReference type="ChEBI" id="CHEBI:57692"/>
    </ligand>
</feature>
<evidence type="ECO:0000313" key="10">
    <source>
        <dbReference type="Proteomes" id="UP000214600"/>
    </source>
</evidence>
<comment type="caution">
    <text evidence="9">The sequence shown here is derived from an EMBL/GenBank/DDBJ whole genome shotgun (WGS) entry which is preliminary data.</text>
</comment>
<dbReference type="PIRSF" id="PIRSF000137">
    <property type="entry name" value="Alcohol_oxidase"/>
    <property type="match status" value="1"/>
</dbReference>
<dbReference type="Gene3D" id="3.30.560.10">
    <property type="entry name" value="Glucose Oxidase, domain 3"/>
    <property type="match status" value="1"/>
</dbReference>
<dbReference type="InterPro" id="IPR000172">
    <property type="entry name" value="GMC_OxRdtase_N"/>
</dbReference>
<dbReference type="PROSITE" id="PS51257">
    <property type="entry name" value="PROKAR_LIPOPROTEIN"/>
    <property type="match status" value="1"/>
</dbReference>